<comment type="caution">
    <text evidence="2">The sequence shown here is derived from an EMBL/GenBank/DDBJ whole genome shotgun (WGS) entry which is preliminary data.</text>
</comment>
<gene>
    <name evidence="2" type="ORF">JS528_00185</name>
</gene>
<dbReference type="PROSITE" id="PS50943">
    <property type="entry name" value="HTH_CROC1"/>
    <property type="match status" value="1"/>
</dbReference>
<evidence type="ECO:0000259" key="1">
    <source>
        <dbReference type="PROSITE" id="PS50943"/>
    </source>
</evidence>
<dbReference type="EMBL" id="JAFEJS010000001">
    <property type="protein sequence ID" value="MBT1171802.1"/>
    <property type="molecule type" value="Genomic_DNA"/>
</dbReference>
<sequence length="73" mass="8223">MGLRELRQKRGWTQRELADKAGVPYSRIADTERGARPIENMSLGMAVKIGDALRVSNLRKLLEDDGPKENTNE</sequence>
<proteinExistence type="predicted"/>
<evidence type="ECO:0000313" key="3">
    <source>
        <dbReference type="Proteomes" id="UP000773064"/>
    </source>
</evidence>
<reference evidence="2 3" key="1">
    <citation type="journal article" date="2021" name="Environ. Microbiol.">
        <title>Genetic insights into the dark matter of the mammalian gut microbiota through targeted genome reconstruction.</title>
        <authorList>
            <person name="Lugli G.A."/>
            <person name="Alessandri G."/>
            <person name="Milani C."/>
            <person name="Viappiani A."/>
            <person name="Fontana F."/>
            <person name="Tarracchini C."/>
            <person name="Mancabelli L."/>
            <person name="Argentini C."/>
            <person name="Ruiz L."/>
            <person name="Margolles A."/>
            <person name="van Sinderen D."/>
            <person name="Turroni F."/>
            <person name="Ventura M."/>
        </authorList>
    </citation>
    <scope>NUCLEOTIDE SEQUENCE [LARGE SCALE GENOMIC DNA]</scope>
    <source>
        <strain evidence="2 3">MA2</strain>
    </source>
</reference>
<accession>A0ABS5ULM3</accession>
<protein>
    <submittedName>
        <fullName evidence="2">Helix-turn-helix transcriptional regulator</fullName>
    </submittedName>
</protein>
<dbReference type="Pfam" id="PF01381">
    <property type="entry name" value="HTH_3"/>
    <property type="match status" value="1"/>
</dbReference>
<feature type="domain" description="HTH cro/C1-type" evidence="1">
    <location>
        <begin position="3"/>
        <end position="61"/>
    </location>
</feature>
<dbReference type="InterPro" id="IPR010982">
    <property type="entry name" value="Lambda_DNA-bd_dom_sf"/>
</dbReference>
<organism evidence="2 3">
    <name type="scientific">Bifidobacterium santillanense</name>
    <dbReference type="NCBI Taxonomy" id="2809028"/>
    <lineage>
        <taxon>Bacteria</taxon>
        <taxon>Bacillati</taxon>
        <taxon>Actinomycetota</taxon>
        <taxon>Actinomycetes</taxon>
        <taxon>Bifidobacteriales</taxon>
        <taxon>Bifidobacteriaceae</taxon>
        <taxon>Bifidobacterium</taxon>
    </lineage>
</organism>
<dbReference type="SUPFAM" id="SSF47413">
    <property type="entry name" value="lambda repressor-like DNA-binding domains"/>
    <property type="match status" value="1"/>
</dbReference>
<dbReference type="InterPro" id="IPR001387">
    <property type="entry name" value="Cro/C1-type_HTH"/>
</dbReference>
<dbReference type="CDD" id="cd00093">
    <property type="entry name" value="HTH_XRE"/>
    <property type="match status" value="1"/>
</dbReference>
<name>A0ABS5ULM3_9BIFI</name>
<keyword evidence="3" id="KW-1185">Reference proteome</keyword>
<dbReference type="SMART" id="SM00530">
    <property type="entry name" value="HTH_XRE"/>
    <property type="match status" value="1"/>
</dbReference>
<dbReference type="Proteomes" id="UP000773064">
    <property type="component" value="Unassembled WGS sequence"/>
</dbReference>
<evidence type="ECO:0000313" key="2">
    <source>
        <dbReference type="EMBL" id="MBT1171802.1"/>
    </source>
</evidence>
<dbReference type="Gene3D" id="1.10.260.40">
    <property type="entry name" value="lambda repressor-like DNA-binding domains"/>
    <property type="match status" value="1"/>
</dbReference>
<dbReference type="RefSeq" id="WP_214357523.1">
    <property type="nucleotide sequence ID" value="NZ_JAFEJS010000001.1"/>
</dbReference>